<protein>
    <submittedName>
        <fullName evidence="4">Amidophosphoribosyltransferase</fullName>
    </submittedName>
</protein>
<dbReference type="InterPro" id="IPR000836">
    <property type="entry name" value="PRTase_dom"/>
</dbReference>
<dbReference type="CDD" id="cd06223">
    <property type="entry name" value="PRTases_typeI"/>
    <property type="match status" value="1"/>
</dbReference>
<dbReference type="PANTHER" id="PTHR11907">
    <property type="entry name" value="AMIDOPHOSPHORIBOSYLTRANSFERASE"/>
    <property type="match status" value="1"/>
</dbReference>
<proteinExistence type="predicted"/>
<dbReference type="KEGG" id="vmo:VMUT_1937"/>
<dbReference type="GO" id="GO:0016757">
    <property type="term" value="F:glycosyltransferase activity"/>
    <property type="evidence" value="ECO:0007669"/>
    <property type="project" value="UniProtKB-KW"/>
</dbReference>
<organism evidence="4 5">
    <name type="scientific">Vulcanisaeta moutnovskia (strain 768-28)</name>
    <dbReference type="NCBI Taxonomy" id="985053"/>
    <lineage>
        <taxon>Archaea</taxon>
        <taxon>Thermoproteota</taxon>
        <taxon>Thermoprotei</taxon>
        <taxon>Thermoproteales</taxon>
        <taxon>Thermoproteaceae</taxon>
        <taxon>Vulcanisaeta</taxon>
    </lineage>
</organism>
<dbReference type="HOGENOM" id="CLU_022389_3_0_2"/>
<dbReference type="Proteomes" id="UP000007485">
    <property type="component" value="Chromosome"/>
</dbReference>
<accession>F0QVW4</accession>
<dbReference type="Pfam" id="PF00156">
    <property type="entry name" value="Pribosyltran"/>
    <property type="match status" value="1"/>
</dbReference>
<gene>
    <name evidence="4" type="ordered locus">VMUT_1937</name>
</gene>
<evidence type="ECO:0000259" key="3">
    <source>
        <dbReference type="Pfam" id="PF00156"/>
    </source>
</evidence>
<keyword evidence="1" id="KW-0808">Transferase</keyword>
<dbReference type="eggNOG" id="arCOG00094">
    <property type="taxonomic scope" value="Archaea"/>
</dbReference>
<reference evidence="4 5" key="1">
    <citation type="journal article" date="2011" name="J. Bacteriol.">
        <title>Complete genome sequence of 'Vulcanisaeta moutnovskia' strain 768-28, a novel member of the hyperthermophilic crenarchaeal genus vulcanisaeta.</title>
        <authorList>
            <person name="Gumerov V.M."/>
            <person name="Mardanov A.V."/>
            <person name="Beletsky A.V."/>
            <person name="Prokofeva M.I."/>
            <person name="Bonch-Osmolovskaya E.A."/>
            <person name="Ravin N.V."/>
            <person name="Skryabin K.G."/>
        </authorList>
    </citation>
    <scope>NUCLEOTIDE SEQUENCE [LARGE SCALE GENOMIC DNA]</scope>
    <source>
        <strain evidence="4 5">768-28</strain>
    </source>
</reference>
<dbReference type="AlphaFoldDB" id="F0QVW4"/>
<name>F0QVW4_VULM7</name>
<evidence type="ECO:0000313" key="4">
    <source>
        <dbReference type="EMBL" id="ADY02138.1"/>
    </source>
</evidence>
<dbReference type="EMBL" id="CP002529">
    <property type="protein sequence ID" value="ADY02138.1"/>
    <property type="molecule type" value="Genomic_DNA"/>
</dbReference>
<dbReference type="SUPFAM" id="SSF53271">
    <property type="entry name" value="PRTase-like"/>
    <property type="match status" value="1"/>
</dbReference>
<evidence type="ECO:0000313" key="5">
    <source>
        <dbReference type="Proteomes" id="UP000007485"/>
    </source>
</evidence>
<evidence type="ECO:0000256" key="2">
    <source>
        <dbReference type="ARBA" id="ARBA00022962"/>
    </source>
</evidence>
<keyword evidence="5" id="KW-1185">Reference proteome</keyword>
<dbReference type="STRING" id="985053.VMUT_1937"/>
<dbReference type="Gene3D" id="3.40.50.2020">
    <property type="match status" value="1"/>
</dbReference>
<sequence>MISFHEGWDVSKILRYALPALRHRGNDTAWVALLSNDNKFIIREVREDGNIPSGWAGLLCLYTNEASRGFIKCGNTDIAYCIEGIVVDPTEVCRLVTGDSKTLAYTSLIALTSDGELIAYRPITGLRNLVLGAYGFDLAIISNESSTINALGGEVRLFVSLGTIVRASRLNLSVSRVAGNFRGKRCIMEFIYLSRLDSEIDGYSVYEFRRALARRLALRLANKIDADVVIGMPETGIIYGIKVAEIMGKTFEYALLNIERHRSALREDILDKISSVHLKLSPVINVIKGKRVLLVDDSLLTGISIKEASQVLRHRAGAREVHVAIASPRIVRSCPYGIDMPPDNQLLANAFSNYADAQRVLEVDSLTWSDLNDLYAAADESGIGRDSLCTYCLVGDKRELDL</sequence>
<keyword evidence="2" id="KW-0315">Glutamine amidotransferase</keyword>
<dbReference type="InterPro" id="IPR029057">
    <property type="entry name" value="PRTase-like"/>
</dbReference>
<evidence type="ECO:0000256" key="1">
    <source>
        <dbReference type="ARBA" id="ARBA00022679"/>
    </source>
</evidence>
<feature type="domain" description="Phosphoribosyltransferase" evidence="3">
    <location>
        <begin position="213"/>
        <end position="325"/>
    </location>
</feature>